<gene>
    <name evidence="2" type="ORF">CCACVL1_28869</name>
</gene>
<evidence type="ECO:0000313" key="3">
    <source>
        <dbReference type="Proteomes" id="UP000188268"/>
    </source>
</evidence>
<comment type="caution">
    <text evidence="2">The sequence shown here is derived from an EMBL/GenBank/DDBJ whole genome shotgun (WGS) entry which is preliminary data.</text>
</comment>
<organism evidence="2 3">
    <name type="scientific">Corchorus capsularis</name>
    <name type="common">Jute</name>
    <dbReference type="NCBI Taxonomy" id="210143"/>
    <lineage>
        <taxon>Eukaryota</taxon>
        <taxon>Viridiplantae</taxon>
        <taxon>Streptophyta</taxon>
        <taxon>Embryophyta</taxon>
        <taxon>Tracheophyta</taxon>
        <taxon>Spermatophyta</taxon>
        <taxon>Magnoliopsida</taxon>
        <taxon>eudicotyledons</taxon>
        <taxon>Gunneridae</taxon>
        <taxon>Pentapetalae</taxon>
        <taxon>rosids</taxon>
        <taxon>malvids</taxon>
        <taxon>Malvales</taxon>
        <taxon>Malvaceae</taxon>
        <taxon>Grewioideae</taxon>
        <taxon>Apeibeae</taxon>
        <taxon>Corchorus</taxon>
    </lineage>
</organism>
<evidence type="ECO:0008006" key="4">
    <source>
        <dbReference type="Google" id="ProtNLM"/>
    </source>
</evidence>
<name>A0A1R3G4W8_COCAP</name>
<dbReference type="AlphaFoldDB" id="A0A1R3G4W8"/>
<evidence type="ECO:0000313" key="2">
    <source>
        <dbReference type="EMBL" id="OMO53125.1"/>
    </source>
</evidence>
<feature type="signal peptide" evidence="1">
    <location>
        <begin position="1"/>
        <end position="23"/>
    </location>
</feature>
<evidence type="ECO:0000256" key="1">
    <source>
        <dbReference type="SAM" id="SignalP"/>
    </source>
</evidence>
<protein>
    <recommendedName>
        <fullName evidence="4">Pectinesterase inhibitor</fullName>
    </recommendedName>
</protein>
<keyword evidence="1" id="KW-0732">Signal</keyword>
<proteinExistence type="predicted"/>
<reference evidence="2 3" key="1">
    <citation type="submission" date="2013-09" db="EMBL/GenBank/DDBJ databases">
        <title>Corchorus capsularis genome sequencing.</title>
        <authorList>
            <person name="Alam M."/>
            <person name="Haque M.S."/>
            <person name="Islam M.S."/>
            <person name="Emdad E.M."/>
            <person name="Islam M.M."/>
            <person name="Ahmed B."/>
            <person name="Halim A."/>
            <person name="Hossen Q.M.M."/>
            <person name="Hossain M.Z."/>
            <person name="Ahmed R."/>
            <person name="Khan M.M."/>
            <person name="Islam R."/>
            <person name="Rashid M.M."/>
            <person name="Khan S.A."/>
            <person name="Rahman M.S."/>
            <person name="Alam M."/>
        </authorList>
    </citation>
    <scope>NUCLEOTIDE SEQUENCE [LARGE SCALE GENOMIC DNA]</scope>
    <source>
        <strain evidence="3">cv. CVL-1</strain>
        <tissue evidence="2">Whole seedling</tissue>
    </source>
</reference>
<dbReference type="Gramene" id="OMO53125">
    <property type="protein sequence ID" value="OMO53125"/>
    <property type="gene ID" value="CCACVL1_28869"/>
</dbReference>
<accession>A0A1R3G4W8</accession>
<keyword evidence="3" id="KW-1185">Reference proteome</keyword>
<dbReference type="EMBL" id="AWWV01015301">
    <property type="protein sequence ID" value="OMO53125.1"/>
    <property type="molecule type" value="Genomic_DNA"/>
</dbReference>
<feature type="chain" id="PRO_5013204078" description="Pectinesterase inhibitor" evidence="1">
    <location>
        <begin position="24"/>
        <end position="133"/>
    </location>
</feature>
<dbReference type="Proteomes" id="UP000188268">
    <property type="component" value="Unassembled WGS sequence"/>
</dbReference>
<sequence>MAAPKVMFIICVVLVFCMHMLAAADLPTPLKRLFVPMVRRYNCTLDGIYRMVTKDGVVSSNGCAKFLSKSHPAPPDFDLVTKNVKNIGELGVKIQSAYFRYVAALDEYVTTSAKHCSNDFAGRLRRIINGCSK</sequence>